<keyword evidence="9 10" id="KW-0131">Cell cycle</keyword>
<dbReference type="HAMAP" id="MF_00321">
    <property type="entry name" value="GTPase_EngB"/>
    <property type="match status" value="1"/>
</dbReference>
<evidence type="ECO:0000256" key="6">
    <source>
        <dbReference type="ARBA" id="ARBA00022842"/>
    </source>
</evidence>
<keyword evidence="6" id="KW-0460">Magnesium</keyword>
<comment type="similarity">
    <text evidence="2 10">Belongs to the TRAFAC class TrmE-Era-EngA-EngB-Septin-like GTPase superfamily. EngB GTPase family.</text>
</comment>
<dbReference type="GO" id="GO:0005829">
    <property type="term" value="C:cytosol"/>
    <property type="evidence" value="ECO:0007669"/>
    <property type="project" value="TreeGrafter"/>
</dbReference>
<dbReference type="GO" id="GO:0046872">
    <property type="term" value="F:metal ion binding"/>
    <property type="evidence" value="ECO:0007669"/>
    <property type="project" value="UniProtKB-KW"/>
</dbReference>
<dbReference type="SUPFAM" id="SSF52540">
    <property type="entry name" value="P-loop containing nucleoside triphosphate hydrolases"/>
    <property type="match status" value="1"/>
</dbReference>
<feature type="domain" description="EngB-type G" evidence="11">
    <location>
        <begin position="22"/>
        <end position="192"/>
    </location>
</feature>
<dbReference type="NCBIfam" id="TIGR03598">
    <property type="entry name" value="GTPase_YsxC"/>
    <property type="match status" value="1"/>
</dbReference>
<sequence>MKIQSVRYVLSAAAPSQFPKDRLAEVAFSGRSNVGKSSLLNRMVGRKIAKISQTPGKTRVINFFLVNEQLYFVDLPGYGYAKVSKAMQRGWQRLIEQYMEKRPNLKAVVVIIDARRERIPPADLQMIEYVLSLGIVCIPVFTKIDKLTRSERAALKRNGFAQLPARVEAHLFSALTGDGKKELLNTLAKYLA</sequence>
<comment type="caution">
    <text evidence="12">The sequence shown here is derived from an EMBL/GenBank/DDBJ whole genome shotgun (WGS) entry which is preliminary data.</text>
</comment>
<keyword evidence="8 10" id="KW-0717">Septation</keyword>
<evidence type="ECO:0000256" key="4">
    <source>
        <dbReference type="ARBA" id="ARBA00022723"/>
    </source>
</evidence>
<comment type="function">
    <text evidence="10">Necessary for normal cell division and for the maintenance of normal septation.</text>
</comment>
<dbReference type="GO" id="GO:0005525">
    <property type="term" value="F:GTP binding"/>
    <property type="evidence" value="ECO:0007669"/>
    <property type="project" value="UniProtKB-UniRule"/>
</dbReference>
<dbReference type="InterPro" id="IPR030393">
    <property type="entry name" value="G_ENGB_dom"/>
</dbReference>
<keyword evidence="3 10" id="KW-0132">Cell division</keyword>
<organism evidence="12 13">
    <name type="scientific">Abyssobacteria bacterium (strain SURF_5)</name>
    <dbReference type="NCBI Taxonomy" id="2093360"/>
    <lineage>
        <taxon>Bacteria</taxon>
        <taxon>Pseudomonadati</taxon>
        <taxon>Candidatus Hydrogenedentota</taxon>
        <taxon>Candidatus Abyssobacteria</taxon>
    </lineage>
</organism>
<dbReference type="GO" id="GO:0000917">
    <property type="term" value="P:division septum assembly"/>
    <property type="evidence" value="ECO:0007669"/>
    <property type="project" value="UniProtKB-KW"/>
</dbReference>
<accession>A0A3A4NDE2</accession>
<dbReference type="PANTHER" id="PTHR11649">
    <property type="entry name" value="MSS1/TRME-RELATED GTP-BINDING PROTEIN"/>
    <property type="match status" value="1"/>
</dbReference>
<keyword evidence="5 10" id="KW-0547">Nucleotide-binding</keyword>
<dbReference type="EMBL" id="QZKU01000092">
    <property type="protein sequence ID" value="RJP19188.1"/>
    <property type="molecule type" value="Genomic_DNA"/>
</dbReference>
<dbReference type="AlphaFoldDB" id="A0A3A4NDE2"/>
<proteinExistence type="inferred from homology"/>
<gene>
    <name evidence="10" type="primary">engB</name>
    <name evidence="12" type="ORF">C4520_13450</name>
</gene>
<comment type="cofactor">
    <cofactor evidence="1">
        <name>Mg(2+)</name>
        <dbReference type="ChEBI" id="CHEBI:18420"/>
    </cofactor>
</comment>
<keyword evidence="4" id="KW-0479">Metal-binding</keyword>
<evidence type="ECO:0000259" key="11">
    <source>
        <dbReference type="PROSITE" id="PS51706"/>
    </source>
</evidence>
<dbReference type="PROSITE" id="PS51706">
    <property type="entry name" value="G_ENGB"/>
    <property type="match status" value="1"/>
</dbReference>
<dbReference type="PANTHER" id="PTHR11649:SF13">
    <property type="entry name" value="ENGB-TYPE G DOMAIN-CONTAINING PROTEIN"/>
    <property type="match status" value="1"/>
</dbReference>
<dbReference type="Proteomes" id="UP000265882">
    <property type="component" value="Unassembled WGS sequence"/>
</dbReference>
<evidence type="ECO:0000256" key="3">
    <source>
        <dbReference type="ARBA" id="ARBA00022618"/>
    </source>
</evidence>
<name>A0A3A4NDE2_ABYX5</name>
<protein>
    <recommendedName>
        <fullName evidence="10">Probable GTP-binding protein EngB</fullName>
    </recommendedName>
</protein>
<dbReference type="InterPro" id="IPR027417">
    <property type="entry name" value="P-loop_NTPase"/>
</dbReference>
<evidence type="ECO:0000256" key="9">
    <source>
        <dbReference type="ARBA" id="ARBA00023306"/>
    </source>
</evidence>
<evidence type="ECO:0000256" key="1">
    <source>
        <dbReference type="ARBA" id="ARBA00001946"/>
    </source>
</evidence>
<dbReference type="CDD" id="cd01876">
    <property type="entry name" value="YihA_EngB"/>
    <property type="match status" value="1"/>
</dbReference>
<evidence type="ECO:0000256" key="2">
    <source>
        <dbReference type="ARBA" id="ARBA00009638"/>
    </source>
</evidence>
<dbReference type="Gene3D" id="3.40.50.300">
    <property type="entry name" value="P-loop containing nucleotide triphosphate hydrolases"/>
    <property type="match status" value="1"/>
</dbReference>
<keyword evidence="7 10" id="KW-0342">GTP-binding</keyword>
<reference evidence="12 13" key="1">
    <citation type="journal article" date="2017" name="ISME J.">
        <title>Energy and carbon metabolisms in a deep terrestrial subsurface fluid microbial community.</title>
        <authorList>
            <person name="Momper L."/>
            <person name="Jungbluth S.P."/>
            <person name="Lee M.D."/>
            <person name="Amend J.P."/>
        </authorList>
    </citation>
    <scope>NUCLEOTIDE SEQUENCE [LARGE SCALE GENOMIC DNA]</scope>
    <source>
        <strain evidence="12">SURF_5</strain>
    </source>
</reference>
<evidence type="ECO:0000256" key="5">
    <source>
        <dbReference type="ARBA" id="ARBA00022741"/>
    </source>
</evidence>
<evidence type="ECO:0000313" key="12">
    <source>
        <dbReference type="EMBL" id="RJP19188.1"/>
    </source>
</evidence>
<dbReference type="InterPro" id="IPR006073">
    <property type="entry name" value="GTP-bd"/>
</dbReference>
<evidence type="ECO:0000256" key="8">
    <source>
        <dbReference type="ARBA" id="ARBA00023210"/>
    </source>
</evidence>
<dbReference type="InterPro" id="IPR019987">
    <property type="entry name" value="GTP-bd_ribosome_bio_YsxC"/>
</dbReference>
<evidence type="ECO:0000256" key="7">
    <source>
        <dbReference type="ARBA" id="ARBA00023134"/>
    </source>
</evidence>
<dbReference type="Pfam" id="PF01926">
    <property type="entry name" value="MMR_HSR1"/>
    <property type="match status" value="1"/>
</dbReference>
<evidence type="ECO:0000256" key="10">
    <source>
        <dbReference type="HAMAP-Rule" id="MF_00321"/>
    </source>
</evidence>
<evidence type="ECO:0000313" key="13">
    <source>
        <dbReference type="Proteomes" id="UP000265882"/>
    </source>
</evidence>